<comment type="function">
    <text evidence="7">This protein is part of the stalk that links CF(0) to CF(1). It either transmits conformational changes from CF(0) to CF(1) or is implicated in proton conduction.</text>
</comment>
<keyword evidence="2 7" id="KW-0813">Transport</keyword>
<evidence type="ECO:0000256" key="1">
    <source>
        <dbReference type="ARBA" id="ARBA00004370"/>
    </source>
</evidence>
<evidence type="ECO:0000256" key="2">
    <source>
        <dbReference type="ARBA" id="ARBA00022448"/>
    </source>
</evidence>
<dbReference type="NCBIfam" id="NF009967">
    <property type="entry name" value="PRK13430.1"/>
    <property type="match status" value="1"/>
</dbReference>
<reference evidence="9" key="1">
    <citation type="journal article" date="2019" name="Int. J. Syst. Evol. Microbiol.">
        <title>The Global Catalogue of Microorganisms (GCM) 10K type strain sequencing project: providing services to taxonomists for standard genome sequencing and annotation.</title>
        <authorList>
            <consortium name="The Broad Institute Genomics Platform"/>
            <consortium name="The Broad Institute Genome Sequencing Center for Infectious Disease"/>
            <person name="Wu L."/>
            <person name="Ma J."/>
        </authorList>
    </citation>
    <scope>NUCLEOTIDE SEQUENCE [LARGE SCALE GENOMIC DNA]</scope>
    <source>
        <strain evidence="9">JCM 13249</strain>
    </source>
</reference>
<keyword evidence="7" id="KW-1003">Cell membrane</keyword>
<organism evidence="8 9">
    <name type="scientific">Luedemannella helvata</name>
    <dbReference type="NCBI Taxonomy" id="349315"/>
    <lineage>
        <taxon>Bacteria</taxon>
        <taxon>Bacillati</taxon>
        <taxon>Actinomycetota</taxon>
        <taxon>Actinomycetes</taxon>
        <taxon>Micromonosporales</taxon>
        <taxon>Micromonosporaceae</taxon>
        <taxon>Luedemannella</taxon>
    </lineage>
</organism>
<evidence type="ECO:0000256" key="3">
    <source>
        <dbReference type="ARBA" id="ARBA00022781"/>
    </source>
</evidence>
<evidence type="ECO:0000256" key="6">
    <source>
        <dbReference type="ARBA" id="ARBA00023310"/>
    </source>
</evidence>
<dbReference type="Proteomes" id="UP001500655">
    <property type="component" value="Unassembled WGS sequence"/>
</dbReference>
<keyword evidence="7" id="KW-0139">CF(1)</keyword>
<keyword evidence="5 7" id="KW-0472">Membrane</keyword>
<gene>
    <name evidence="7" type="primary">atpH</name>
    <name evidence="8" type="ORF">GCM10009681_20530</name>
</gene>
<dbReference type="HAMAP" id="MF_01416">
    <property type="entry name" value="ATP_synth_delta_bact"/>
    <property type="match status" value="1"/>
</dbReference>
<sequence length="271" mass="28556">MQAASRESYAAAVEQLESVVAAASPAELSATADEILATADLLRREPRLRRALADPARAGEDRAGLLDAILGDKVSERAAQLLRGLVAGRWSSPNELLNATEQLGVQTVLAGADKAGDLGEVEDELFRFGQLIDANPGLATVLSDPNAPVTQRAELVRDLLKDKAKPATVRLAELALAGYGGRGLTGSLTRLVEAAAERRDRQVAYVTTAVPLSEADESRLGARLAAMYGREIALKVSVDPSIVGGLSVQVGNDLYDGTVSRRLAEARHALT</sequence>
<dbReference type="EMBL" id="BAAALS010000008">
    <property type="protein sequence ID" value="GAA1749224.1"/>
    <property type="molecule type" value="Genomic_DNA"/>
</dbReference>
<dbReference type="PRINTS" id="PR00125">
    <property type="entry name" value="ATPASEDELTA"/>
</dbReference>
<comment type="similarity">
    <text evidence="7">Belongs to the ATPase delta chain family.</text>
</comment>
<dbReference type="RefSeq" id="WP_344079302.1">
    <property type="nucleotide sequence ID" value="NZ_BAAALS010000008.1"/>
</dbReference>
<comment type="function">
    <text evidence="7">F(1)F(0) ATP synthase produces ATP from ADP in the presence of a proton or sodium gradient. F-type ATPases consist of two structural domains, F(1) containing the extramembraneous catalytic core and F(0) containing the membrane proton channel, linked together by a central stalk and a peripheral stalk. During catalysis, ATP synthesis in the catalytic domain of F(1) is coupled via a rotary mechanism of the central stalk subunits to proton translocation.</text>
</comment>
<evidence type="ECO:0000256" key="4">
    <source>
        <dbReference type="ARBA" id="ARBA00023065"/>
    </source>
</evidence>
<protein>
    <recommendedName>
        <fullName evidence="7">ATP synthase subunit delta</fullName>
    </recommendedName>
    <alternativeName>
        <fullName evidence="7">ATP synthase F(1) sector subunit delta</fullName>
    </alternativeName>
    <alternativeName>
        <fullName evidence="7">F-type ATPase subunit delta</fullName>
        <shortName evidence="7">F-ATPase subunit delta</shortName>
    </alternativeName>
</protein>
<keyword evidence="3 7" id="KW-0375">Hydrogen ion transport</keyword>
<dbReference type="Pfam" id="PF00213">
    <property type="entry name" value="OSCP"/>
    <property type="match status" value="1"/>
</dbReference>
<evidence type="ECO:0000256" key="5">
    <source>
        <dbReference type="ARBA" id="ARBA00023136"/>
    </source>
</evidence>
<evidence type="ECO:0000313" key="8">
    <source>
        <dbReference type="EMBL" id="GAA1749224.1"/>
    </source>
</evidence>
<dbReference type="InterPro" id="IPR000711">
    <property type="entry name" value="ATPase_OSCP/dsu"/>
</dbReference>
<keyword evidence="4 7" id="KW-0406">Ion transport</keyword>
<evidence type="ECO:0000256" key="7">
    <source>
        <dbReference type="HAMAP-Rule" id="MF_01416"/>
    </source>
</evidence>
<comment type="subcellular location">
    <subcellularLocation>
        <location evidence="7">Cell membrane</location>
        <topology evidence="7">Peripheral membrane protein</topology>
    </subcellularLocation>
    <subcellularLocation>
        <location evidence="1">Membrane</location>
    </subcellularLocation>
</comment>
<comment type="caution">
    <text evidence="8">The sequence shown here is derived from an EMBL/GenBank/DDBJ whole genome shotgun (WGS) entry which is preliminary data.</text>
</comment>
<name>A0ABP4W8D6_9ACTN</name>
<accession>A0ABP4W8D6</accession>
<keyword evidence="6 7" id="KW-0066">ATP synthesis</keyword>
<dbReference type="PANTHER" id="PTHR11910">
    <property type="entry name" value="ATP SYNTHASE DELTA CHAIN"/>
    <property type="match status" value="1"/>
</dbReference>
<proteinExistence type="inferred from homology"/>
<evidence type="ECO:0000313" key="9">
    <source>
        <dbReference type="Proteomes" id="UP001500655"/>
    </source>
</evidence>
<keyword evidence="9" id="KW-1185">Reference proteome</keyword>